<gene>
    <name evidence="1" type="ORF">GCM10011487_11770</name>
</gene>
<evidence type="ECO:0000313" key="1">
    <source>
        <dbReference type="EMBL" id="GFE79177.1"/>
    </source>
</evidence>
<dbReference type="RefSeq" id="WP_129640787.1">
    <property type="nucleotide sequence ID" value="NZ_BLJN01000001.1"/>
</dbReference>
<accession>A0A829Y7G3</accession>
<sequence length="128" mass="14866">MGWYFRRCSREDLIAELIKPSDTDRARIDVIAHTLSENVLWSVVRVNAKQSGVMNLAIGQSCSYIRCDLLDQHGDEWGYKPLDESMHPYYYNCPLAYLELAPVQCPEWRENVRAYHGARTHHERTPVA</sequence>
<dbReference type="EMBL" id="BLJN01000001">
    <property type="protein sequence ID" value="GFE79177.1"/>
    <property type="molecule type" value="Genomic_DNA"/>
</dbReference>
<dbReference type="AlphaFoldDB" id="A0A829Y7G3"/>
<keyword evidence="2" id="KW-1185">Reference proteome</keyword>
<comment type="caution">
    <text evidence="1">The sequence shown here is derived from an EMBL/GenBank/DDBJ whole genome shotgun (WGS) entry which is preliminary data.</text>
</comment>
<reference evidence="2" key="1">
    <citation type="submission" date="2020-01" db="EMBL/GenBank/DDBJ databases">
        <title>'Steroidobacter agaridevorans' sp. nov., agar-degrading bacteria isolated from rhizosphere soils.</title>
        <authorList>
            <person name="Ikenaga M."/>
            <person name="Kataoka M."/>
            <person name="Murouchi A."/>
            <person name="Katsuragi S."/>
            <person name="Sakai M."/>
        </authorList>
    </citation>
    <scope>NUCLEOTIDE SEQUENCE [LARGE SCALE GENOMIC DNA]</scope>
    <source>
        <strain evidence="2">YU21-B</strain>
    </source>
</reference>
<evidence type="ECO:0000313" key="2">
    <source>
        <dbReference type="Proteomes" id="UP000445000"/>
    </source>
</evidence>
<proteinExistence type="predicted"/>
<dbReference type="Proteomes" id="UP000445000">
    <property type="component" value="Unassembled WGS sequence"/>
</dbReference>
<name>A0A829Y7G3_9GAMM</name>
<protein>
    <submittedName>
        <fullName evidence="1">Uncharacterized protein</fullName>
    </submittedName>
</protein>
<organism evidence="1 2">
    <name type="scientific">Steroidobacter agaridevorans</name>
    <dbReference type="NCBI Taxonomy" id="2695856"/>
    <lineage>
        <taxon>Bacteria</taxon>
        <taxon>Pseudomonadati</taxon>
        <taxon>Pseudomonadota</taxon>
        <taxon>Gammaproteobacteria</taxon>
        <taxon>Steroidobacterales</taxon>
        <taxon>Steroidobacteraceae</taxon>
        <taxon>Steroidobacter</taxon>
    </lineage>
</organism>